<dbReference type="SUPFAM" id="SSF50978">
    <property type="entry name" value="WD40 repeat-like"/>
    <property type="match status" value="2"/>
</dbReference>
<dbReference type="InterPro" id="IPR042197">
    <property type="entry name" value="Apaf_helical"/>
</dbReference>
<dbReference type="Pfam" id="PF17908">
    <property type="entry name" value="APAF1_C"/>
    <property type="match status" value="1"/>
</dbReference>
<dbReference type="FunFam" id="1.25.40.370:FF:000001">
    <property type="entry name" value="Apoptotic protease-activating factor 1"/>
    <property type="match status" value="1"/>
</dbReference>
<keyword evidence="4 9" id="KW-0053">Apoptosis</keyword>
<dbReference type="Gene3D" id="1.10.10.10">
    <property type="entry name" value="Winged helix-like DNA-binding domain superfamily/Winged helix DNA-binding domain"/>
    <property type="match status" value="1"/>
</dbReference>
<dbReference type="PROSITE" id="PS50294">
    <property type="entry name" value="WD_REPEATS_REGION"/>
    <property type="match status" value="5"/>
</dbReference>
<dbReference type="Pfam" id="PF00619">
    <property type="entry name" value="CARD"/>
    <property type="match status" value="1"/>
</dbReference>
<dbReference type="FunFam" id="3.40.50.300:FF:000502">
    <property type="entry name" value="Apoptotic protease-activating factor 1"/>
    <property type="match status" value="1"/>
</dbReference>
<dbReference type="PROSITE" id="PS50209">
    <property type="entry name" value="CARD"/>
    <property type="match status" value="1"/>
</dbReference>
<dbReference type="SMART" id="SM00320">
    <property type="entry name" value="WD40"/>
    <property type="match status" value="12"/>
</dbReference>
<comment type="subunit">
    <text evidence="9">Monomer. Oligomerizes upon binding of cytochrome c and dATP.</text>
</comment>
<evidence type="ECO:0000256" key="8">
    <source>
        <dbReference type="ARBA" id="ARBA00073202"/>
    </source>
</evidence>
<dbReference type="InterPro" id="IPR027417">
    <property type="entry name" value="P-loop_NTPase"/>
</dbReference>
<dbReference type="PROSITE" id="PS50082">
    <property type="entry name" value="WD_REPEATS_2"/>
    <property type="match status" value="7"/>
</dbReference>
<dbReference type="PRINTS" id="PR00364">
    <property type="entry name" value="DISEASERSIST"/>
</dbReference>
<reference key="1">
    <citation type="journal article" date="2007" name="Nature">
        <title>The medaka draft genome and insights into vertebrate genome evolution.</title>
        <authorList>
            <person name="Kasahara M."/>
            <person name="Naruse K."/>
            <person name="Sasaki S."/>
            <person name="Nakatani Y."/>
            <person name="Qu W."/>
            <person name="Ahsan B."/>
            <person name="Yamada T."/>
            <person name="Nagayasu Y."/>
            <person name="Doi K."/>
            <person name="Kasai Y."/>
            <person name="Jindo T."/>
            <person name="Kobayashi D."/>
            <person name="Shimada A."/>
            <person name="Toyoda A."/>
            <person name="Kuroki Y."/>
            <person name="Fujiyama A."/>
            <person name="Sasaki T."/>
            <person name="Shimizu A."/>
            <person name="Asakawa S."/>
            <person name="Shimizu N."/>
            <person name="Hashimoto S."/>
            <person name="Yang J."/>
            <person name="Lee Y."/>
            <person name="Matsushima K."/>
            <person name="Sugano S."/>
            <person name="Sakaizumi M."/>
            <person name="Narita T."/>
            <person name="Ohishi K."/>
            <person name="Haga S."/>
            <person name="Ohta F."/>
            <person name="Nomoto H."/>
            <person name="Nogata K."/>
            <person name="Morishita T."/>
            <person name="Endo T."/>
            <person name="Shin-I T."/>
            <person name="Takeda H."/>
            <person name="Morishita S."/>
            <person name="Kohara Y."/>
        </authorList>
    </citation>
    <scope>NUCLEOTIDE SEQUENCE [LARGE SCALE GENOMIC DNA]</scope>
    <source>
        <strain>Hd-rR</strain>
    </source>
</reference>
<evidence type="ECO:0000256" key="7">
    <source>
        <dbReference type="ARBA" id="ARBA00022840"/>
    </source>
</evidence>
<evidence type="ECO:0000256" key="6">
    <source>
        <dbReference type="ARBA" id="ARBA00022741"/>
    </source>
</evidence>
<dbReference type="InterPro" id="IPR036322">
    <property type="entry name" value="WD40_repeat_dom_sf"/>
</dbReference>
<dbReference type="InterPro" id="IPR011029">
    <property type="entry name" value="DEATH-like_dom_sf"/>
</dbReference>
<keyword evidence="6 9" id="KW-0547">Nucleotide-binding</keyword>
<reference evidence="12" key="4">
    <citation type="submission" date="2025-09" db="UniProtKB">
        <authorList>
            <consortium name="Ensembl"/>
        </authorList>
    </citation>
    <scope>IDENTIFICATION</scope>
    <source>
        <strain evidence="12">HSOK</strain>
    </source>
</reference>
<sequence>MALDERARACLLTSRHKLEEIMKPAYLMDHMISDEAITVEEEDMIANQNTKREQAAALVDLLLKKDNYSFRSFYNALLKEEYDELANLLKEDLPLTQFTSSSQCPVQTVLSEGGVPPRPEAFVHRPKEENEIREKLYKLQKQPGWVTVFGMAGSGKSVLASEAVRHKELIQECFPEGIHWLSIGRLDKPDLLAKIQTLCFRLEQNLDSQQFHRPPSTLDEAKERLRFLMIRKYTRTLLILDDVWDSTVLKAVDIHCRILLTTRNRSLADVVNGSKHEVEVNSGLDEDKALEILSQLSKIEMYRLPEEALSIVKKCQGSPLAVSMIGSLLRENPDRWGYYLRQLEKKQFRRIRKSSSYNYEALDQAIAAGIEDLSDDYRDLYNLLTVLHKDVKVTAKMMSVLWGQDQVDTEDTLSEFVNRAMLFVDSQSQPNVFYLHDLQLDFLLEQNKNQLKSLHKKMVERYQHRYKDRPLTSRDEESLYWIRYLAYHMANANLFQELHSLLFSLDWISVKGQIMGPAHLINDYLEYGSILDKENNEMCSEFQEFLSLSGHYLEQRPFPDIVQLALSQPHTSEVYRQARLLAQERAKDGKLYFDLINETSADSLSRLVIHPHQGSLYACFSNDGTKIASCGATKNLKVFKSTSGEKLSEFELCDEVVCCAFSPDDSLLAVCSSGRTIQVWNVHQVKLLRTFQEEHKEQINHCVFTNTTRRLLLATCSNDHMGNAKLWNLNKPTCQNTIFGHFEPVNHCCFSPDDSYVSTSSNDGTVKLFEATSGNIWKSIDVKGMFKDPDNDEEVAVRCSSWTADGKRILCAARNAALMFDVETSDLLLEIRPSFLSTVLHCDVCPTSNLLAMALSNYAVELWDIEENAKKADCSGHLSWVERVQFSRDGSQMLSCSDDETIRLWETKKLHMTSAVFLKRNTDVLFNDDNILVSAPDHCNRLQVRDGRTGDTMLQSEKKPSRIRCTCLHRDLSVVALGQEDGTVQVLAVPSGKPLATLLGHTKTVLHCQFTHNGQTLITSSEDCTIRVWNLPSGECKVLQGHKEQVRCFALLSPSSNDSRLLSWSFDGTVKVWNTESGQKLQDIDAHGGAILSCHVSPDGRLFATSSADRTAKLWHCEAWQCTFTLTGHQECVRSCRFSWDSECLATGDDNGEIRLWNVNDGSLLRICSREVKDSMDSFHGGWVTDLHFSPDNSLLVSAGGYIKWWDVKDGVALQTFYPKGNALRKIHVSSEFSTFVTVDSIGILYVLQRVP</sequence>
<evidence type="ECO:0000256" key="2">
    <source>
        <dbReference type="ARBA" id="ARBA00022490"/>
    </source>
</evidence>
<feature type="repeat" description="WD" evidence="10">
    <location>
        <begin position="1084"/>
        <end position="1115"/>
    </location>
</feature>
<evidence type="ECO:0000256" key="4">
    <source>
        <dbReference type="ARBA" id="ARBA00022703"/>
    </source>
</evidence>
<dbReference type="InterPro" id="IPR001680">
    <property type="entry name" value="WD40_rpt"/>
</dbReference>
<feature type="repeat" description="WD" evidence="10">
    <location>
        <begin position="654"/>
        <end position="690"/>
    </location>
</feature>
<dbReference type="Gene3D" id="3.40.50.300">
    <property type="entry name" value="P-loop containing nucleotide triphosphate hydrolases"/>
    <property type="match status" value="1"/>
</dbReference>
<evidence type="ECO:0000259" key="11">
    <source>
        <dbReference type="PROSITE" id="PS50209"/>
    </source>
</evidence>
<dbReference type="PROSITE" id="PS50231">
    <property type="entry name" value="RICIN_B_LECTIN"/>
    <property type="match status" value="1"/>
</dbReference>
<dbReference type="PRINTS" id="PR00320">
    <property type="entry name" value="GPROTEINBRPT"/>
</dbReference>
<dbReference type="FunFam" id="2.130.10.10:FF:000135">
    <property type="entry name" value="Apoptotic protease-activating factor 1"/>
    <property type="match status" value="1"/>
</dbReference>
<feature type="repeat" description="WD" evidence="10">
    <location>
        <begin position="874"/>
        <end position="915"/>
    </location>
</feature>
<dbReference type="Pfam" id="PF21296">
    <property type="entry name" value="WHD_APAF1"/>
    <property type="match status" value="1"/>
</dbReference>
<evidence type="ECO:0000256" key="3">
    <source>
        <dbReference type="ARBA" id="ARBA00022574"/>
    </source>
</evidence>
<evidence type="ECO:0000256" key="1">
    <source>
        <dbReference type="ARBA" id="ARBA00004496"/>
    </source>
</evidence>
<dbReference type="InterPro" id="IPR015943">
    <property type="entry name" value="WD40/YVTN_repeat-like_dom_sf"/>
</dbReference>
<dbReference type="FunFam" id="1.10.533.10:FF:000081">
    <property type="entry name" value="Apoptotic protease-activating factor 1"/>
    <property type="match status" value="1"/>
</dbReference>
<keyword evidence="2 9" id="KW-0963">Cytoplasm</keyword>
<dbReference type="InterPro" id="IPR041452">
    <property type="entry name" value="APAF1_C"/>
</dbReference>
<dbReference type="SUPFAM" id="SSF47986">
    <property type="entry name" value="DEATH domain"/>
    <property type="match status" value="1"/>
</dbReference>
<evidence type="ECO:0000256" key="9">
    <source>
        <dbReference type="PIRNR" id="PIRNR037646"/>
    </source>
</evidence>
<keyword evidence="7 9" id="KW-0067">ATP-binding</keyword>
<evidence type="ECO:0000313" key="13">
    <source>
        <dbReference type="Proteomes" id="UP000265200"/>
    </source>
</evidence>
<keyword evidence="3 10" id="KW-0853">WD repeat</keyword>
<dbReference type="InterPro" id="IPR002182">
    <property type="entry name" value="NB-ARC"/>
</dbReference>
<dbReference type="GO" id="GO:0043531">
    <property type="term" value="F:ADP binding"/>
    <property type="evidence" value="ECO:0007669"/>
    <property type="project" value="InterPro"/>
</dbReference>
<dbReference type="Gene3D" id="2.130.10.10">
    <property type="entry name" value="YVTN repeat-like/Quinoprotein amine dehydrogenase"/>
    <property type="match status" value="2"/>
</dbReference>
<comment type="subcellular location">
    <subcellularLocation>
        <location evidence="1 9">Cytoplasm</location>
    </subcellularLocation>
</comment>
<dbReference type="InterPro" id="IPR019775">
    <property type="entry name" value="WD40_repeat_CS"/>
</dbReference>
<feature type="repeat" description="WD" evidence="10">
    <location>
        <begin position="1126"/>
        <end position="1167"/>
    </location>
</feature>
<reference evidence="12 13" key="2">
    <citation type="submission" date="2017-04" db="EMBL/GenBank/DDBJ databases">
        <title>CpG methylation of centromeres and impact of large insertions on vertebrate speciation.</title>
        <authorList>
            <person name="Ichikawa K."/>
            <person name="Yoshimura J."/>
            <person name="Morishita S."/>
        </authorList>
    </citation>
    <scope>NUCLEOTIDE SEQUENCE</scope>
    <source>
        <strain evidence="12 13">HSOK</strain>
    </source>
</reference>
<dbReference type="GO" id="GO:0043293">
    <property type="term" value="C:apoptosome"/>
    <property type="evidence" value="ECO:0007669"/>
    <property type="project" value="InterPro"/>
</dbReference>
<dbReference type="FunFam" id="1.10.8.430:FF:000001">
    <property type="entry name" value="Apoptotic protease-activating factor 1"/>
    <property type="match status" value="1"/>
</dbReference>
<dbReference type="PANTHER" id="PTHR22845:SF5">
    <property type="entry name" value="APOPTOTIC PROTEASE-ACTIVATING FACTOR 1"/>
    <property type="match status" value="1"/>
</dbReference>
<dbReference type="Gene3D" id="1.25.40.370">
    <property type="match status" value="1"/>
</dbReference>
<dbReference type="Gene3D" id="1.10.533.10">
    <property type="entry name" value="Death Domain, Fas"/>
    <property type="match status" value="1"/>
</dbReference>
<dbReference type="InterPro" id="IPR001315">
    <property type="entry name" value="CARD"/>
</dbReference>
<evidence type="ECO:0000313" key="12">
    <source>
        <dbReference type="Ensembl" id="ENSORLP00015010953.1"/>
    </source>
</evidence>
<reference evidence="12" key="3">
    <citation type="submission" date="2025-08" db="UniProtKB">
        <authorList>
            <consortium name="Ensembl"/>
        </authorList>
    </citation>
    <scope>IDENTIFICATION</scope>
    <source>
        <strain evidence="12">HSOK</strain>
    </source>
</reference>
<name>A0A3P9HT88_ORYLA</name>
<dbReference type="InterPro" id="IPR036388">
    <property type="entry name" value="WH-like_DNA-bd_sf"/>
</dbReference>
<dbReference type="GO" id="GO:0097190">
    <property type="term" value="P:apoptotic signaling pathway"/>
    <property type="evidence" value="ECO:0007669"/>
    <property type="project" value="InterPro"/>
</dbReference>
<accession>A0A3P9HT88</accession>
<dbReference type="InterPro" id="IPR017251">
    <property type="entry name" value="Apaf-1"/>
</dbReference>
<protein>
    <recommendedName>
        <fullName evidence="8 9">Apoptotic protease-activating factor 1</fullName>
        <shortName evidence="9">APAF-1</shortName>
    </recommendedName>
</protein>
<feature type="domain" description="CARD" evidence="11">
    <location>
        <begin position="3"/>
        <end position="92"/>
    </location>
</feature>
<dbReference type="Ensembl" id="ENSORLT00015032002.1">
    <property type="protein sequence ID" value="ENSORLP00015010953.1"/>
    <property type="gene ID" value="ENSORLG00015011759.1"/>
</dbReference>
<evidence type="ECO:0000256" key="5">
    <source>
        <dbReference type="ARBA" id="ARBA00022737"/>
    </source>
</evidence>
<dbReference type="PANTHER" id="PTHR22845">
    <property type="entry name" value="APOPTOTIC PROTEASE-ACTIVATING FACTOR 1"/>
    <property type="match status" value="1"/>
</dbReference>
<dbReference type="PROSITE" id="PS00678">
    <property type="entry name" value="WD_REPEATS_1"/>
    <property type="match status" value="2"/>
</dbReference>
<dbReference type="InterPro" id="IPR020472">
    <property type="entry name" value="WD40_PAC1"/>
</dbReference>
<dbReference type="AlphaFoldDB" id="A0A3P9HT88"/>
<comment type="function">
    <text evidence="9">Oligomeric Apaf-1 mediates the cytochrome c-dependent autocatalytic activation of pro-caspase-9 (Apaf-3), leading to the activation of caspase-3 and apoptosis. This activation requires ATP.</text>
</comment>
<dbReference type="SUPFAM" id="SSF52540">
    <property type="entry name" value="P-loop containing nucleoside triphosphate hydrolases"/>
    <property type="match status" value="1"/>
</dbReference>
<dbReference type="PIRSF" id="PIRSF037646">
    <property type="entry name" value="Apop_pept_activating-1"/>
    <property type="match status" value="1"/>
</dbReference>
<feature type="repeat" description="WD" evidence="10">
    <location>
        <begin position="738"/>
        <end position="779"/>
    </location>
</feature>
<dbReference type="Pfam" id="PF00400">
    <property type="entry name" value="WD40"/>
    <property type="match status" value="8"/>
</dbReference>
<dbReference type="InterPro" id="IPR048975">
    <property type="entry name" value="WHD_APAF1"/>
</dbReference>
<feature type="repeat" description="WD" evidence="10">
    <location>
        <begin position="1039"/>
        <end position="1083"/>
    </location>
</feature>
<dbReference type="Gene3D" id="1.10.8.430">
    <property type="entry name" value="Helical domain of apoptotic protease-activating factors"/>
    <property type="match status" value="1"/>
</dbReference>
<dbReference type="GO" id="GO:0042981">
    <property type="term" value="P:regulation of apoptotic process"/>
    <property type="evidence" value="ECO:0007669"/>
    <property type="project" value="InterPro"/>
</dbReference>
<feature type="repeat" description="WD" evidence="10">
    <location>
        <begin position="998"/>
        <end position="1039"/>
    </location>
</feature>
<dbReference type="Pfam" id="PF00931">
    <property type="entry name" value="NB-ARC"/>
    <property type="match status" value="1"/>
</dbReference>
<keyword evidence="5" id="KW-0677">Repeat</keyword>
<proteinExistence type="predicted"/>
<dbReference type="CDD" id="cd00200">
    <property type="entry name" value="WD40"/>
    <property type="match status" value="2"/>
</dbReference>
<dbReference type="Proteomes" id="UP000265200">
    <property type="component" value="Chromosome 23"/>
</dbReference>
<evidence type="ECO:0000256" key="10">
    <source>
        <dbReference type="PROSITE-ProRule" id="PRU00221"/>
    </source>
</evidence>
<organism evidence="12 13">
    <name type="scientific">Oryzias latipes</name>
    <name type="common">Japanese rice fish</name>
    <name type="synonym">Japanese killifish</name>
    <dbReference type="NCBI Taxonomy" id="8090"/>
    <lineage>
        <taxon>Eukaryota</taxon>
        <taxon>Metazoa</taxon>
        <taxon>Chordata</taxon>
        <taxon>Craniata</taxon>
        <taxon>Vertebrata</taxon>
        <taxon>Euteleostomi</taxon>
        <taxon>Actinopterygii</taxon>
        <taxon>Neopterygii</taxon>
        <taxon>Teleostei</taxon>
        <taxon>Neoteleostei</taxon>
        <taxon>Acanthomorphata</taxon>
        <taxon>Ovalentaria</taxon>
        <taxon>Atherinomorphae</taxon>
        <taxon>Beloniformes</taxon>
        <taxon>Adrianichthyidae</taxon>
        <taxon>Oryziinae</taxon>
        <taxon>Oryzias</taxon>
    </lineage>
</organism>
<dbReference type="GO" id="GO:0005524">
    <property type="term" value="F:ATP binding"/>
    <property type="evidence" value="ECO:0007669"/>
    <property type="project" value="UniProtKB-UniRule"/>
</dbReference>